<organism evidence="9 10">
    <name type="scientific">Pogona vitticeps</name>
    <name type="common">central bearded dragon</name>
    <dbReference type="NCBI Taxonomy" id="103695"/>
    <lineage>
        <taxon>Eukaryota</taxon>
        <taxon>Metazoa</taxon>
        <taxon>Chordata</taxon>
        <taxon>Craniata</taxon>
        <taxon>Vertebrata</taxon>
        <taxon>Euteleostomi</taxon>
        <taxon>Lepidosauria</taxon>
        <taxon>Squamata</taxon>
        <taxon>Bifurcata</taxon>
        <taxon>Unidentata</taxon>
        <taxon>Episquamata</taxon>
        <taxon>Toxicofera</taxon>
        <taxon>Iguania</taxon>
        <taxon>Acrodonta</taxon>
        <taxon>Agamidae</taxon>
        <taxon>Amphibolurinae</taxon>
        <taxon>Pogona</taxon>
    </lineage>
</organism>
<dbReference type="GeneID" id="140701652"/>
<evidence type="ECO:0000256" key="1">
    <source>
        <dbReference type="ARBA" id="ARBA00004479"/>
    </source>
</evidence>
<evidence type="ECO:0000256" key="6">
    <source>
        <dbReference type="ARBA" id="ARBA00023136"/>
    </source>
</evidence>
<dbReference type="PRINTS" id="PR02107">
    <property type="entry name" value="INOS145TPRIP"/>
</dbReference>
<name>A0ABM5EL57_9SAUR</name>
<dbReference type="SMART" id="SM01265">
    <property type="entry name" value="Mab-21"/>
    <property type="match status" value="1"/>
</dbReference>
<feature type="compositionally biased region" description="Polar residues" evidence="7">
    <location>
        <begin position="95"/>
        <end position="117"/>
    </location>
</feature>
<evidence type="ECO:0000256" key="3">
    <source>
        <dbReference type="ARBA" id="ARBA00022692"/>
    </source>
</evidence>
<keyword evidence="5" id="KW-1133">Transmembrane helix</keyword>
<evidence type="ECO:0000256" key="4">
    <source>
        <dbReference type="ARBA" id="ARBA00022729"/>
    </source>
</evidence>
<gene>
    <name evidence="10" type="primary">LOC140701652</name>
</gene>
<comment type="similarity">
    <text evidence="2">Belongs to the ITPRIP family.</text>
</comment>
<dbReference type="InterPro" id="IPR024810">
    <property type="entry name" value="MAB21L/cGLR"/>
</dbReference>
<reference evidence="10" key="1">
    <citation type="submission" date="2025-08" db="UniProtKB">
        <authorList>
            <consortium name="RefSeq"/>
        </authorList>
    </citation>
    <scope>IDENTIFICATION</scope>
</reference>
<dbReference type="InterPro" id="IPR046906">
    <property type="entry name" value="Mab-21_HhH/H2TH-like"/>
</dbReference>
<keyword evidence="4" id="KW-0732">Signal</keyword>
<evidence type="ECO:0000313" key="10">
    <source>
        <dbReference type="RefSeq" id="XP_072833887.1"/>
    </source>
</evidence>
<comment type="subcellular location">
    <subcellularLocation>
        <location evidence="1">Membrane</location>
        <topology evidence="1">Single-pass type I membrane protein</topology>
    </subcellularLocation>
</comment>
<evidence type="ECO:0000256" key="7">
    <source>
        <dbReference type="SAM" id="MobiDB-lite"/>
    </source>
</evidence>
<accession>A0ABM5EL57</accession>
<dbReference type="PANTHER" id="PTHR10656:SF40">
    <property type="entry name" value="INOSITOL 1,4,5-TRISPHOSPHATE RECEPTOR-INTERACTING PROTEIN-LIKE 1"/>
    <property type="match status" value="1"/>
</dbReference>
<evidence type="ECO:0000313" key="9">
    <source>
        <dbReference type="Proteomes" id="UP001652642"/>
    </source>
</evidence>
<evidence type="ECO:0000259" key="8">
    <source>
        <dbReference type="Pfam" id="PF20266"/>
    </source>
</evidence>
<dbReference type="InterPro" id="IPR026250">
    <property type="entry name" value="ITPRIP-like"/>
</dbReference>
<feature type="domain" description="Mab-21-like HhH/H2TH-like" evidence="8">
    <location>
        <begin position="379"/>
        <end position="458"/>
    </location>
</feature>
<protein>
    <submittedName>
        <fullName evidence="10">Inositol 1,4,5-trisphosphate receptor-interacting protein-like 1</fullName>
    </submittedName>
</protein>
<keyword evidence="6" id="KW-0472">Membrane</keyword>
<dbReference type="Pfam" id="PF20266">
    <property type="entry name" value="Mab-21_C"/>
    <property type="match status" value="1"/>
</dbReference>
<dbReference type="Gene3D" id="3.30.460.90">
    <property type="match status" value="1"/>
</dbReference>
<dbReference type="Gene3D" id="1.10.1410.40">
    <property type="match status" value="1"/>
</dbReference>
<proteinExistence type="inferred from homology"/>
<dbReference type="PANTHER" id="PTHR10656">
    <property type="entry name" value="CELL FATE DETERMINING PROTEIN MAB21-RELATED"/>
    <property type="match status" value="1"/>
</dbReference>
<dbReference type="Proteomes" id="UP001652642">
    <property type="component" value="Chromosome 7"/>
</dbReference>
<evidence type="ECO:0000256" key="2">
    <source>
        <dbReference type="ARBA" id="ARBA00005554"/>
    </source>
</evidence>
<keyword evidence="9" id="KW-1185">Reference proteome</keyword>
<evidence type="ECO:0000256" key="5">
    <source>
        <dbReference type="ARBA" id="ARBA00022989"/>
    </source>
</evidence>
<keyword evidence="3" id="KW-0812">Transmembrane</keyword>
<sequence>MLTLLHQPLMVSNDADPETLDRIQAHKNWMTHEMGRLQAEFDLPAKDRTSDGLDDVVLTLLLLLSIPILLVKYIIYSKEEELSDYSTTDSYGSATDSYGSATDSYGSATDSYGSSTIEQDDNTEPDMCRSNQPMLEMLCDCHVQMETGDRISTCDFVTSFVDHLLEVWRRTLPYWNTLPLLEKCIGVGSAFEGWHTQVSQAYTVLVPLLPPKGHSFQIETSDSEGALSRHGRISVETECVCKRERLPRDGVCALHHPKRQLSDGTQVLCRGSHLDAEKTIHWFQKLVAKAWCDLYQSYNLNLVPQPSDTACCLKLGFRSGKSISIDIILGVQQGDSSVFLVTQDSEMDHATGTIWRETFAVQELLFFKWVRRRLPEDNCHLKCLQILINFRESRSSYRNPVLTNYHLKTSLMHLLLLRSPLAWQREYFQVALQDVILYLYTALQRKDLKHFLIGNHSLPIHISLPWAFLSAAPPNLFAPLGADPDLHAEAMKEFIEVAQLVQEERINLEE</sequence>
<feature type="region of interest" description="Disordered" evidence="7">
    <location>
        <begin position="95"/>
        <end position="126"/>
    </location>
</feature>
<dbReference type="RefSeq" id="XP_072833887.1">
    <property type="nucleotide sequence ID" value="XM_072977786.1"/>
</dbReference>